<dbReference type="InterPro" id="IPR002347">
    <property type="entry name" value="SDR_fam"/>
</dbReference>
<name>A0A9K3M3C9_9STRA</name>
<evidence type="ECO:0000313" key="5">
    <source>
        <dbReference type="Proteomes" id="UP000693970"/>
    </source>
</evidence>
<dbReference type="PANTHER" id="PTHR43391:SF14">
    <property type="entry name" value="DEHYDROGENASE_REDUCTASE SDR FAMILY PROTEIN 7-LIKE"/>
    <property type="match status" value="1"/>
</dbReference>
<proteinExistence type="inferred from homology"/>
<dbReference type="PANTHER" id="PTHR43391">
    <property type="entry name" value="RETINOL DEHYDROGENASE-RELATED"/>
    <property type="match status" value="1"/>
</dbReference>
<dbReference type="EMBL" id="JAGRRH010000002">
    <property type="protein sequence ID" value="KAG7373339.1"/>
    <property type="molecule type" value="Genomic_DNA"/>
</dbReference>
<keyword evidence="5" id="KW-1185">Reference proteome</keyword>
<gene>
    <name evidence="4" type="ORF">IV203_034063</name>
</gene>
<dbReference type="Proteomes" id="UP000693970">
    <property type="component" value="Unassembled WGS sequence"/>
</dbReference>
<accession>A0A9K3M3C9</accession>
<keyword evidence="2" id="KW-0521">NADP</keyword>
<dbReference type="InterPro" id="IPR020904">
    <property type="entry name" value="Sc_DH/Rdtase_CS"/>
</dbReference>
<reference evidence="4" key="1">
    <citation type="journal article" date="2021" name="Sci. Rep.">
        <title>Diploid genomic architecture of Nitzschia inconspicua, an elite biomass production diatom.</title>
        <authorList>
            <person name="Oliver A."/>
            <person name="Podell S."/>
            <person name="Pinowska A."/>
            <person name="Traller J.C."/>
            <person name="Smith S.R."/>
            <person name="McClure R."/>
            <person name="Beliaev A."/>
            <person name="Bohutskyi P."/>
            <person name="Hill E.A."/>
            <person name="Rabines A."/>
            <person name="Zheng H."/>
            <person name="Allen L.Z."/>
            <person name="Kuo A."/>
            <person name="Grigoriev I.V."/>
            <person name="Allen A.E."/>
            <person name="Hazlebeck D."/>
            <person name="Allen E.E."/>
        </authorList>
    </citation>
    <scope>NUCLEOTIDE SEQUENCE</scope>
    <source>
        <strain evidence="4">Hildebrandi</strain>
    </source>
</reference>
<evidence type="ECO:0000256" key="2">
    <source>
        <dbReference type="ARBA" id="ARBA00022857"/>
    </source>
</evidence>
<protein>
    <submittedName>
        <fullName evidence="4">Short chain dehydrogenase</fullName>
    </submittedName>
</protein>
<dbReference type="PROSITE" id="PS00061">
    <property type="entry name" value="ADH_SHORT"/>
    <property type="match status" value="1"/>
</dbReference>
<dbReference type="GO" id="GO:0016491">
    <property type="term" value="F:oxidoreductase activity"/>
    <property type="evidence" value="ECO:0007669"/>
    <property type="project" value="UniProtKB-KW"/>
</dbReference>
<dbReference type="NCBIfam" id="NF006120">
    <property type="entry name" value="PRK08264.1-6"/>
    <property type="match status" value="1"/>
</dbReference>
<dbReference type="Pfam" id="PF00106">
    <property type="entry name" value="adh_short"/>
    <property type="match status" value="1"/>
</dbReference>
<organism evidence="4 5">
    <name type="scientific">Nitzschia inconspicua</name>
    <dbReference type="NCBI Taxonomy" id="303405"/>
    <lineage>
        <taxon>Eukaryota</taxon>
        <taxon>Sar</taxon>
        <taxon>Stramenopiles</taxon>
        <taxon>Ochrophyta</taxon>
        <taxon>Bacillariophyta</taxon>
        <taxon>Bacillariophyceae</taxon>
        <taxon>Bacillariophycidae</taxon>
        <taxon>Bacillariales</taxon>
        <taxon>Bacillariaceae</taxon>
        <taxon>Nitzschia</taxon>
    </lineage>
</organism>
<reference evidence="4" key="2">
    <citation type="submission" date="2021-04" db="EMBL/GenBank/DDBJ databases">
        <authorList>
            <person name="Podell S."/>
        </authorList>
    </citation>
    <scope>NUCLEOTIDE SEQUENCE</scope>
    <source>
        <strain evidence="4">Hildebrandi</strain>
    </source>
</reference>
<sequence>MVYIIQDKVVLVTGANRGIGKALVDAFLRHGARKVYAAVRNIDSAMAAFPEECEEAKVIPVTMDLSNPETIQTAAEIATDVEIVINNAGIISHTGPLDDNTVERLQEEMTVNVYGLIAVARAFVPLLEQRSGCGILVQLNSVASLRCGVSSVATYSASKAASFSLTQAMRQELKPKGIHVVSVHPGPVATEMLADALKEFLDVAETPSNVAERLIDALTSRDESSDKPNPPFLVYPDEKSAHLGTVYEGFAKRVVEEGHSYG</sequence>
<evidence type="ECO:0000256" key="3">
    <source>
        <dbReference type="ARBA" id="ARBA00023002"/>
    </source>
</evidence>
<dbReference type="AlphaFoldDB" id="A0A9K3M3C9"/>
<evidence type="ECO:0000313" key="4">
    <source>
        <dbReference type="EMBL" id="KAG7373339.1"/>
    </source>
</evidence>
<evidence type="ECO:0000256" key="1">
    <source>
        <dbReference type="ARBA" id="ARBA00006484"/>
    </source>
</evidence>
<dbReference type="OrthoDB" id="42421at2759"/>
<comment type="caution">
    <text evidence="4">The sequence shown here is derived from an EMBL/GenBank/DDBJ whole genome shotgun (WGS) entry which is preliminary data.</text>
</comment>
<comment type="similarity">
    <text evidence="1">Belongs to the short-chain dehydrogenases/reductases (SDR) family.</text>
</comment>
<keyword evidence="3" id="KW-0560">Oxidoreductase</keyword>